<feature type="compositionally biased region" description="Low complexity" evidence="1">
    <location>
        <begin position="58"/>
        <end position="70"/>
    </location>
</feature>
<proteinExistence type="predicted"/>
<dbReference type="EMBL" id="JAPFFM010000013">
    <property type="protein sequence ID" value="KAJ6722275.1"/>
    <property type="molecule type" value="Genomic_DNA"/>
</dbReference>
<feature type="region of interest" description="Disordered" evidence="1">
    <location>
        <begin position="201"/>
        <end position="236"/>
    </location>
</feature>
<evidence type="ECO:0000313" key="3">
    <source>
        <dbReference type="Proteomes" id="UP001151752"/>
    </source>
</evidence>
<reference evidence="2" key="1">
    <citation type="submission" date="2022-11" db="EMBL/GenBank/DDBJ databases">
        <authorList>
            <person name="Hyden B.L."/>
            <person name="Feng K."/>
            <person name="Yates T."/>
            <person name="Jawdy S."/>
            <person name="Smart L.B."/>
            <person name="Muchero W."/>
        </authorList>
    </citation>
    <scope>NUCLEOTIDE SEQUENCE</scope>
    <source>
        <tissue evidence="2">Shoot tip</tissue>
    </source>
</reference>
<feature type="compositionally biased region" description="Basic residues" evidence="1">
    <location>
        <begin position="154"/>
        <end position="163"/>
    </location>
</feature>
<protein>
    <submittedName>
        <fullName evidence="2">Uncharacterized protein</fullName>
    </submittedName>
</protein>
<keyword evidence="3" id="KW-1185">Reference proteome</keyword>
<evidence type="ECO:0000313" key="2">
    <source>
        <dbReference type="EMBL" id="KAJ6722275.1"/>
    </source>
</evidence>
<feature type="region of interest" description="Disordered" evidence="1">
    <location>
        <begin position="27"/>
        <end position="82"/>
    </location>
</feature>
<feature type="compositionally biased region" description="Basic and acidic residues" evidence="1">
    <location>
        <begin position="106"/>
        <end position="123"/>
    </location>
</feature>
<feature type="compositionally biased region" description="Basic residues" evidence="1">
    <location>
        <begin position="272"/>
        <end position="282"/>
    </location>
</feature>
<dbReference type="AlphaFoldDB" id="A0A9Q0U2P8"/>
<feature type="region of interest" description="Disordered" evidence="1">
    <location>
        <begin position="106"/>
        <end position="134"/>
    </location>
</feature>
<feature type="compositionally biased region" description="Basic residues" evidence="1">
    <location>
        <begin position="210"/>
        <end position="225"/>
    </location>
</feature>
<sequence>MENKNDTKHADLPSNYVTLAQLQERWVKEQQRKQKEKEQQEEHDHNKLRNTESEPGNLSLSVPVSAPLPSTRRSSNGKSHRWNLFGTGVEKWKAVSVSVLEENVNEKKNCKKNERKEKKKGEAGEQAEEGEEPKAVSVAILEENLNKRKEMRTKKNIKSWKGKAKGEARAQEEEGELAGNVIGTKIEELKAVSVAVLEENVNEKREEMRTKKKSWKGKGKGKGKKKGEARAQEEEGEVAGNLIGTEIEELKAVAVAVLEENVNERTVEMVTKKKSRSRKGKKKGEARAQEEEGEVARSVSQALQVKSEKNNAGCERRREMRAVYREKVEKVVEENNHTVEIEREIGDPSVARESEKSKRPNKVINGRECNGHASRGDVNYRGFNYSGNGQYRGGYGRFNGENGRYVGGHGRFDGYGQWKGRHNAMVWLKKEQVADGGDGNMARNQSSSVSLKELDW</sequence>
<reference evidence="2" key="2">
    <citation type="journal article" date="2023" name="Int. J. Mol. Sci.">
        <title>De Novo Assembly and Annotation of 11 Diverse Shrub Willow (Salix) Genomes Reveals Novel Gene Organization in Sex-Linked Regions.</title>
        <authorList>
            <person name="Hyden B."/>
            <person name="Feng K."/>
            <person name="Yates T.B."/>
            <person name="Jawdy S."/>
            <person name="Cereghino C."/>
            <person name="Smart L.B."/>
            <person name="Muchero W."/>
        </authorList>
    </citation>
    <scope>NUCLEOTIDE SEQUENCE</scope>
    <source>
        <tissue evidence="2">Shoot tip</tissue>
    </source>
</reference>
<name>A0A9Q0U2P8_9ROSI</name>
<feature type="region of interest" description="Disordered" evidence="1">
    <location>
        <begin position="154"/>
        <end position="175"/>
    </location>
</feature>
<feature type="region of interest" description="Disordered" evidence="1">
    <location>
        <begin position="437"/>
        <end position="456"/>
    </location>
</feature>
<evidence type="ECO:0000256" key="1">
    <source>
        <dbReference type="SAM" id="MobiDB-lite"/>
    </source>
</evidence>
<feature type="compositionally biased region" description="Basic and acidic residues" evidence="1">
    <location>
        <begin position="27"/>
        <end position="52"/>
    </location>
</feature>
<accession>A0A9Q0U2P8</accession>
<feature type="compositionally biased region" description="Basic and acidic residues" evidence="1">
    <location>
        <begin position="349"/>
        <end position="358"/>
    </location>
</feature>
<feature type="region of interest" description="Disordered" evidence="1">
    <location>
        <begin position="349"/>
        <end position="373"/>
    </location>
</feature>
<dbReference type="Proteomes" id="UP001151752">
    <property type="component" value="Chromosome 14"/>
</dbReference>
<organism evidence="2 3">
    <name type="scientific">Salix koriyanagi</name>
    <dbReference type="NCBI Taxonomy" id="2511006"/>
    <lineage>
        <taxon>Eukaryota</taxon>
        <taxon>Viridiplantae</taxon>
        <taxon>Streptophyta</taxon>
        <taxon>Embryophyta</taxon>
        <taxon>Tracheophyta</taxon>
        <taxon>Spermatophyta</taxon>
        <taxon>Magnoliopsida</taxon>
        <taxon>eudicotyledons</taxon>
        <taxon>Gunneridae</taxon>
        <taxon>Pentapetalae</taxon>
        <taxon>rosids</taxon>
        <taxon>fabids</taxon>
        <taxon>Malpighiales</taxon>
        <taxon>Salicaceae</taxon>
        <taxon>Saliceae</taxon>
        <taxon>Salix</taxon>
    </lineage>
</organism>
<gene>
    <name evidence="2" type="ORF">OIU74_006973</name>
</gene>
<feature type="region of interest" description="Disordered" evidence="1">
    <location>
        <begin position="267"/>
        <end position="316"/>
    </location>
</feature>
<feature type="compositionally biased region" description="Basic and acidic residues" evidence="1">
    <location>
        <begin position="306"/>
        <end position="316"/>
    </location>
</feature>
<comment type="caution">
    <text evidence="2">The sequence shown here is derived from an EMBL/GenBank/DDBJ whole genome shotgun (WGS) entry which is preliminary data.</text>
</comment>